<evidence type="ECO:0000313" key="3">
    <source>
        <dbReference type="EMBL" id="CAF1203277.1"/>
    </source>
</evidence>
<feature type="compositionally biased region" description="Polar residues" evidence="1">
    <location>
        <begin position="24"/>
        <end position="40"/>
    </location>
</feature>
<dbReference type="EMBL" id="CAJNOI010000239">
    <property type="protein sequence ID" value="CAF1203277.1"/>
    <property type="molecule type" value="Genomic_DNA"/>
</dbReference>
<organism evidence="3 6">
    <name type="scientific">Adineta steineri</name>
    <dbReference type="NCBI Taxonomy" id="433720"/>
    <lineage>
        <taxon>Eukaryota</taxon>
        <taxon>Metazoa</taxon>
        <taxon>Spiralia</taxon>
        <taxon>Gnathifera</taxon>
        <taxon>Rotifera</taxon>
        <taxon>Eurotatoria</taxon>
        <taxon>Bdelloidea</taxon>
        <taxon>Adinetida</taxon>
        <taxon>Adinetidae</taxon>
        <taxon>Adineta</taxon>
    </lineage>
</organism>
<dbReference type="AlphaFoldDB" id="A0A814WFA4"/>
<dbReference type="EMBL" id="CAJNOM010000509">
    <property type="protein sequence ID" value="CAF1477049.1"/>
    <property type="molecule type" value="Genomic_DNA"/>
</dbReference>
<evidence type="ECO:0000313" key="5">
    <source>
        <dbReference type="Proteomes" id="UP000663832"/>
    </source>
</evidence>
<proteinExistence type="predicted"/>
<keyword evidence="5" id="KW-1185">Reference proteome</keyword>
<evidence type="ECO:0000313" key="6">
    <source>
        <dbReference type="Proteomes" id="UP000663877"/>
    </source>
</evidence>
<dbReference type="Proteomes" id="UP000663832">
    <property type="component" value="Unassembled WGS sequence"/>
</dbReference>
<protein>
    <recommendedName>
        <fullName evidence="2">Endonuclease/exonuclease/phosphatase domain-containing protein</fullName>
    </recommendedName>
</protein>
<dbReference type="Gene3D" id="3.60.10.10">
    <property type="entry name" value="Endonuclease/exonuclease/phosphatase"/>
    <property type="match status" value="1"/>
</dbReference>
<reference evidence="3" key="1">
    <citation type="submission" date="2021-02" db="EMBL/GenBank/DDBJ databases">
        <authorList>
            <person name="Nowell W R."/>
        </authorList>
    </citation>
    <scope>NUCLEOTIDE SEQUENCE</scope>
</reference>
<comment type="caution">
    <text evidence="3">The sequence shown here is derived from an EMBL/GenBank/DDBJ whole genome shotgun (WGS) entry which is preliminary data.</text>
</comment>
<dbReference type="Pfam" id="PF14529">
    <property type="entry name" value="Exo_endo_phos_2"/>
    <property type="match status" value="1"/>
</dbReference>
<evidence type="ECO:0000259" key="2">
    <source>
        <dbReference type="Pfam" id="PF14529"/>
    </source>
</evidence>
<dbReference type="SUPFAM" id="SSF56219">
    <property type="entry name" value="DNase I-like"/>
    <property type="match status" value="1"/>
</dbReference>
<gene>
    <name evidence="3" type="ORF">BJG266_LOCUS27031</name>
    <name evidence="4" type="ORF">QVE165_LOCUS41978</name>
</gene>
<name>A0A814WFA4_9BILA</name>
<evidence type="ECO:0000313" key="4">
    <source>
        <dbReference type="EMBL" id="CAF1477049.1"/>
    </source>
</evidence>
<evidence type="ECO:0000256" key="1">
    <source>
        <dbReference type="SAM" id="MobiDB-lite"/>
    </source>
</evidence>
<feature type="domain" description="Endonuclease/exonuclease/phosphatase" evidence="2">
    <location>
        <begin position="631"/>
        <end position="684"/>
    </location>
</feature>
<dbReference type="OrthoDB" id="9999307at2759"/>
<dbReference type="InterPro" id="IPR036691">
    <property type="entry name" value="Endo/exonu/phosph_ase_sf"/>
</dbReference>
<dbReference type="GO" id="GO:0003824">
    <property type="term" value="F:catalytic activity"/>
    <property type="evidence" value="ECO:0007669"/>
    <property type="project" value="InterPro"/>
</dbReference>
<sequence>MMSNSGIMPHKTNMIHINQIEENSVSATTPTTEQHTSTKQNRIKRTKEGDDSFEHEHRVVNTRNQYFNSAGSRSIQQQQLNLTTSRTGVSHGDSTTTRSTFPPFRITFVADSTPSELSIIKDINKHCRIGLSYGRYSSTGSNKCFLLYANSSEQFDRLMDKTTWPIQICSLDYEITSPSKVPTSYSIVDIGVPAQWKLEQFESDIKKQYPTIIKVERLYVKDRIPISKVRIDFFSNQEVKKIILNKRLLLDDENTSFVIQPYSPPAKVLRCFNCQQYNDHITANCLLKDKPKCFRCGSNHPFNPSCNNKICCANCGQNHMAGSPSCPVKVEERSKYQQLSKTIPTINNNNNKVLYVKSTDAPSAWATNAQKEHAQAQLYTPIQNVAPNEYPDALSDINKKLDQIMSKMEQITSEQTNMNANTTKAFRLINTWQKDFATLKEFILEKVSPYIFNLSDVFLDRPQMNPSTAIFKTKQKKPYLTNVDQLTKHEEKTFKMILEEWTNTLTLNLLLENWSNYRVKTLSMLHSKDNISILLVNVSSLNRYMAEIFNLIDSTSPPIITINGTHHDEESIKKFTKHFFNFNVFSIKGTNLFGGVLVAVHKSIHTQRIVGSDNIPNLIALEIGVDNNKFQLITCYSPPHETIPFKIFEQILRINEDTITTGDFNAKHNSWSRTIENPKGKTLFN</sequence>
<dbReference type="InterPro" id="IPR005135">
    <property type="entry name" value="Endo/exonuclease/phosphatase"/>
</dbReference>
<accession>A0A814WFA4</accession>
<feature type="region of interest" description="Disordered" evidence="1">
    <location>
        <begin position="24"/>
        <end position="53"/>
    </location>
</feature>
<dbReference type="Proteomes" id="UP000663877">
    <property type="component" value="Unassembled WGS sequence"/>
</dbReference>